<sequence>MRKCPPLCLSLSLSLSLSLATGSPYPSRDMKQQKDHQAAAVPPSNRNWRTDTCKELLLYCTQPRRHSLKPCISQHYIPIMLLSRYVFSLAAFGLGLVTAELLDPALPCASDDFCLQPCKDSVYKDFENDITATCKQTSNGPFCDCTVSSDDNCKKVCVAVYAENYPEAVVKDGYQDNGRTGGCCCTADCSGVKDPEKRKECGGDEADEPQCWLQGRSEPCWLATERCMSKVSSTQDADVEHQYPVQSKSMVPG</sequence>
<name>M3C037_SPHMS</name>
<dbReference type="GeneID" id="27904787"/>
<accession>M3C037</accession>
<dbReference type="AlphaFoldDB" id="M3C037"/>
<dbReference type="Proteomes" id="UP000016931">
    <property type="component" value="Unassembled WGS sequence"/>
</dbReference>
<evidence type="ECO:0000256" key="2">
    <source>
        <dbReference type="SAM" id="SignalP"/>
    </source>
</evidence>
<feature type="chain" id="PRO_5004032073" evidence="2">
    <location>
        <begin position="23"/>
        <end position="253"/>
    </location>
</feature>
<feature type="region of interest" description="Disordered" evidence="1">
    <location>
        <begin position="233"/>
        <end position="253"/>
    </location>
</feature>
<evidence type="ECO:0000313" key="4">
    <source>
        <dbReference type="Proteomes" id="UP000016931"/>
    </source>
</evidence>
<dbReference type="EMBL" id="KB456263">
    <property type="protein sequence ID" value="EMF13686.1"/>
    <property type="molecule type" value="Genomic_DNA"/>
</dbReference>
<keyword evidence="2" id="KW-0732">Signal</keyword>
<dbReference type="RefSeq" id="XP_016761807.1">
    <property type="nucleotide sequence ID" value="XM_016907650.1"/>
</dbReference>
<feature type="compositionally biased region" description="Polar residues" evidence="1">
    <location>
        <begin position="244"/>
        <end position="253"/>
    </location>
</feature>
<organism evidence="3 4">
    <name type="scientific">Sphaerulina musiva (strain SO2202)</name>
    <name type="common">Poplar stem canker fungus</name>
    <name type="synonym">Septoria musiva</name>
    <dbReference type="NCBI Taxonomy" id="692275"/>
    <lineage>
        <taxon>Eukaryota</taxon>
        <taxon>Fungi</taxon>
        <taxon>Dikarya</taxon>
        <taxon>Ascomycota</taxon>
        <taxon>Pezizomycotina</taxon>
        <taxon>Dothideomycetes</taxon>
        <taxon>Dothideomycetidae</taxon>
        <taxon>Mycosphaerellales</taxon>
        <taxon>Mycosphaerellaceae</taxon>
        <taxon>Sphaerulina</taxon>
    </lineage>
</organism>
<feature type="signal peptide" evidence="2">
    <location>
        <begin position="1"/>
        <end position="22"/>
    </location>
</feature>
<gene>
    <name evidence="3" type="ORF">SEPMUDRAFT_155925</name>
</gene>
<evidence type="ECO:0000313" key="3">
    <source>
        <dbReference type="EMBL" id="EMF13686.1"/>
    </source>
</evidence>
<keyword evidence="4" id="KW-1185">Reference proteome</keyword>
<dbReference type="HOGENOM" id="CLU_1099078_0_0_1"/>
<evidence type="ECO:0000256" key="1">
    <source>
        <dbReference type="SAM" id="MobiDB-lite"/>
    </source>
</evidence>
<proteinExistence type="predicted"/>
<reference evidence="3 4" key="1">
    <citation type="journal article" date="2012" name="PLoS Pathog.">
        <title>Diverse lifestyles and strategies of plant pathogenesis encoded in the genomes of eighteen Dothideomycetes fungi.</title>
        <authorList>
            <person name="Ohm R.A."/>
            <person name="Feau N."/>
            <person name="Henrissat B."/>
            <person name="Schoch C.L."/>
            <person name="Horwitz B.A."/>
            <person name="Barry K.W."/>
            <person name="Condon B.J."/>
            <person name="Copeland A.C."/>
            <person name="Dhillon B."/>
            <person name="Glaser F."/>
            <person name="Hesse C.N."/>
            <person name="Kosti I."/>
            <person name="LaButti K."/>
            <person name="Lindquist E.A."/>
            <person name="Lucas S."/>
            <person name="Salamov A.A."/>
            <person name="Bradshaw R.E."/>
            <person name="Ciuffetti L."/>
            <person name="Hamelin R.C."/>
            <person name="Kema G.H.J."/>
            <person name="Lawrence C."/>
            <person name="Scott J.A."/>
            <person name="Spatafora J.W."/>
            <person name="Turgeon B.G."/>
            <person name="de Wit P.J.G.M."/>
            <person name="Zhong S."/>
            <person name="Goodwin S.B."/>
            <person name="Grigoriev I.V."/>
        </authorList>
    </citation>
    <scope>NUCLEOTIDE SEQUENCE [LARGE SCALE GENOMIC DNA]</scope>
    <source>
        <strain evidence="3 4">SO2202</strain>
    </source>
</reference>
<protein>
    <submittedName>
        <fullName evidence="3">Uncharacterized protein</fullName>
    </submittedName>
</protein>